<dbReference type="PANTHER" id="PTHR24148:SF64">
    <property type="entry name" value="HETEROKARYON INCOMPATIBILITY DOMAIN-CONTAINING PROTEIN"/>
    <property type="match status" value="1"/>
</dbReference>
<proteinExistence type="predicted"/>
<feature type="domain" description="Heterokaryon incompatibility" evidence="2">
    <location>
        <begin position="80"/>
        <end position="186"/>
    </location>
</feature>
<dbReference type="AlphaFoldDB" id="A0A4Z1KBX8"/>
<keyword evidence="1" id="KW-0472">Membrane</keyword>
<evidence type="ECO:0000259" key="2">
    <source>
        <dbReference type="Pfam" id="PF06985"/>
    </source>
</evidence>
<dbReference type="InterPro" id="IPR052895">
    <property type="entry name" value="HetReg/Transcr_Mod"/>
</dbReference>
<sequence length="843" mass="94169">MAQHITLFTFPQGTKVPATPLNYDNFKGGRNRTEGAFRLIEVKGLTLSLPVLNIVEFPDIKFGHNAARKLKNLPMSRIKYTAISHVWNPSPEVELQMNAMIDTDLFGVEFDPPHDGTGLRLVNLSWIGLDQMANAAKMQGSNYIWLDLCCIDQPDRKDNETKFQISMMADIYRHANNVIVMVGGAGCVQHTDQVSPWMERAWTLQEAILNRKTFVCVLWPNSKRNVTYISKVPPVEWKFQPVIAARPAPRISPGDVCCLISLKDLIDMADVNFSQIKPLGCPEISVLDGMTLKAGSAPRLALRAAFLNSPLAIKYTGVWRSMFMRTSTKSIDVVYSIMGIFNLVIDPFKKNRDPSFMFNDLARKTGATPSIGSWGWLSIRVLSCIVDENRTPQTSTTPTPYKILQQGSMPMTYSYGDWPKAVHIKLIKCNVEGLMIPNPWSNSEPVLKYQVRIAFGYRVMTFTPIAFSFGWVAYAVSAVVAAVGDNKLLVRCPPEISLKVINLKNGYCRENKSWLLGRFIKDSNFWMPGDVMERLLRPRVRCDEENSHTKVISLGSSAIQKSTEPTVTLGRSDAALCIAVFKRIDGAVPGLPSRDWAWWSGLFVSLLQLGIAAIPWGLHSNWGIFLATAIGALLAYLSASLPQWRQEKWSAATREKDVAVTIGNGNKHVIVILGTQHGLDMEDLATGKAPDLLSTCIYTSILAVFWLVLLITCCGIKTDSWYLLAVGGLGMAQNLIVASVPRTPAAFGLPIELVSSGNEDQVIPEVFAEPKVMWTIMEFEQKHRGRGNALVKEFFPGKLLDWEEKWWNSDSTDERRELLEGARRKAWRKAHEAARMEGEKGEK</sequence>
<evidence type="ECO:0000313" key="4">
    <source>
        <dbReference type="Proteomes" id="UP000297229"/>
    </source>
</evidence>
<dbReference type="InterPro" id="IPR010730">
    <property type="entry name" value="HET"/>
</dbReference>
<evidence type="ECO:0000313" key="3">
    <source>
        <dbReference type="EMBL" id="TGO78693.1"/>
    </source>
</evidence>
<feature type="transmembrane region" description="Helical" evidence="1">
    <location>
        <begin position="692"/>
        <end position="714"/>
    </location>
</feature>
<accession>A0A4Z1KBX8</accession>
<gene>
    <name evidence="3" type="ORF">BELL_0057g00070</name>
</gene>
<evidence type="ECO:0000256" key="1">
    <source>
        <dbReference type="SAM" id="Phobius"/>
    </source>
</evidence>
<keyword evidence="1" id="KW-0812">Transmembrane</keyword>
<dbReference type="Pfam" id="PF06985">
    <property type="entry name" value="HET"/>
    <property type="match status" value="1"/>
</dbReference>
<keyword evidence="1" id="KW-1133">Transmembrane helix</keyword>
<reference evidence="3 4" key="1">
    <citation type="submission" date="2017-12" db="EMBL/GenBank/DDBJ databases">
        <title>Comparative genomics of Botrytis spp.</title>
        <authorList>
            <person name="Valero-Jimenez C.A."/>
            <person name="Tapia P."/>
            <person name="Veloso J."/>
            <person name="Silva-Moreno E."/>
            <person name="Staats M."/>
            <person name="Valdes J.H."/>
            <person name="Van Kan J.A.L."/>
        </authorList>
    </citation>
    <scope>NUCLEOTIDE SEQUENCE [LARGE SCALE GENOMIC DNA]</scope>
    <source>
        <strain evidence="3 4">Be9601</strain>
    </source>
</reference>
<protein>
    <recommendedName>
        <fullName evidence="2">Heterokaryon incompatibility domain-containing protein</fullName>
    </recommendedName>
</protein>
<feature type="transmembrane region" description="Helical" evidence="1">
    <location>
        <begin position="596"/>
        <end position="614"/>
    </location>
</feature>
<dbReference type="STRING" id="278938.A0A4Z1KBX8"/>
<dbReference type="Proteomes" id="UP000297229">
    <property type="component" value="Unassembled WGS sequence"/>
</dbReference>
<comment type="caution">
    <text evidence="3">The sequence shown here is derived from an EMBL/GenBank/DDBJ whole genome shotgun (WGS) entry which is preliminary data.</text>
</comment>
<dbReference type="EMBL" id="PQXM01000057">
    <property type="protein sequence ID" value="TGO78693.1"/>
    <property type="molecule type" value="Genomic_DNA"/>
</dbReference>
<dbReference type="PANTHER" id="PTHR24148">
    <property type="entry name" value="ANKYRIN REPEAT DOMAIN-CONTAINING PROTEIN 39 HOMOLOG-RELATED"/>
    <property type="match status" value="1"/>
</dbReference>
<organism evidence="3 4">
    <name type="scientific">Botrytis elliptica</name>
    <dbReference type="NCBI Taxonomy" id="278938"/>
    <lineage>
        <taxon>Eukaryota</taxon>
        <taxon>Fungi</taxon>
        <taxon>Dikarya</taxon>
        <taxon>Ascomycota</taxon>
        <taxon>Pezizomycotina</taxon>
        <taxon>Leotiomycetes</taxon>
        <taxon>Helotiales</taxon>
        <taxon>Sclerotiniaceae</taxon>
        <taxon>Botrytis</taxon>
    </lineage>
</organism>
<keyword evidence="4" id="KW-1185">Reference proteome</keyword>
<feature type="transmembrane region" description="Helical" evidence="1">
    <location>
        <begin position="621"/>
        <end position="639"/>
    </location>
</feature>
<name>A0A4Z1KBX8_9HELO</name>